<sequence length="160" mass="15724">MRFTSLFAAAGLLASVAVADPVVARAPDAVLPRQNAAQTTSFVVAQLSYLASLETDAGLSSLDNLLATNTAVLNSASSWLSSVASVVSKGGVVQATAVQALPTQVQSVYGSILSVQQSIATANGFTLTTTGVIAAAAPTGLSLKAAGAAAAGFVGLAMAL</sequence>
<evidence type="ECO:0000313" key="2">
    <source>
        <dbReference type="EMBL" id="KAF4631263.1"/>
    </source>
</evidence>
<evidence type="ECO:0000256" key="1">
    <source>
        <dbReference type="SAM" id="SignalP"/>
    </source>
</evidence>
<comment type="caution">
    <text evidence="2">The sequence shown here is derived from an EMBL/GenBank/DDBJ whole genome shotgun (WGS) entry which is preliminary data.</text>
</comment>
<keyword evidence="1" id="KW-0732">Signal</keyword>
<dbReference type="Proteomes" id="UP000566819">
    <property type="component" value="Unassembled WGS sequence"/>
</dbReference>
<dbReference type="AlphaFoldDB" id="A0A8H4RLG3"/>
<name>A0A8H4RLG3_9HELO</name>
<gene>
    <name evidence="2" type="ORF">G7Y89_g6862</name>
</gene>
<reference evidence="2 3" key="1">
    <citation type="submission" date="2020-03" db="EMBL/GenBank/DDBJ databases">
        <title>Draft Genome Sequence of Cudoniella acicularis.</title>
        <authorList>
            <person name="Buettner E."/>
            <person name="Kellner H."/>
        </authorList>
    </citation>
    <scope>NUCLEOTIDE SEQUENCE [LARGE SCALE GENOMIC DNA]</scope>
    <source>
        <strain evidence="2 3">DSM 108380</strain>
    </source>
</reference>
<protein>
    <submittedName>
        <fullName evidence="2">Uncharacterized protein</fullName>
    </submittedName>
</protein>
<feature type="signal peptide" evidence="1">
    <location>
        <begin position="1"/>
        <end position="19"/>
    </location>
</feature>
<dbReference type="EMBL" id="JAAMPI010000460">
    <property type="protein sequence ID" value="KAF4631263.1"/>
    <property type="molecule type" value="Genomic_DNA"/>
</dbReference>
<proteinExistence type="predicted"/>
<keyword evidence="3" id="KW-1185">Reference proteome</keyword>
<feature type="chain" id="PRO_5034233603" evidence="1">
    <location>
        <begin position="20"/>
        <end position="160"/>
    </location>
</feature>
<organism evidence="2 3">
    <name type="scientific">Cudoniella acicularis</name>
    <dbReference type="NCBI Taxonomy" id="354080"/>
    <lineage>
        <taxon>Eukaryota</taxon>
        <taxon>Fungi</taxon>
        <taxon>Dikarya</taxon>
        <taxon>Ascomycota</taxon>
        <taxon>Pezizomycotina</taxon>
        <taxon>Leotiomycetes</taxon>
        <taxon>Helotiales</taxon>
        <taxon>Tricladiaceae</taxon>
        <taxon>Cudoniella</taxon>
    </lineage>
</organism>
<accession>A0A8H4RLG3</accession>
<evidence type="ECO:0000313" key="3">
    <source>
        <dbReference type="Proteomes" id="UP000566819"/>
    </source>
</evidence>